<evidence type="ECO:0000256" key="4">
    <source>
        <dbReference type="ARBA" id="ARBA00022833"/>
    </source>
</evidence>
<feature type="chain" id="PRO_5037955294" description="HAT C-terminal dimerisation domain-containing protein" evidence="7">
    <location>
        <begin position="21"/>
        <end position="340"/>
    </location>
</feature>
<keyword evidence="4" id="KW-0862">Zinc</keyword>
<feature type="region of interest" description="Disordered" evidence="6">
    <location>
        <begin position="189"/>
        <end position="216"/>
    </location>
</feature>
<dbReference type="GO" id="GO:0046983">
    <property type="term" value="F:protein dimerization activity"/>
    <property type="evidence" value="ECO:0007669"/>
    <property type="project" value="InterPro"/>
</dbReference>
<comment type="caution">
    <text evidence="9">The sequence shown here is derived from an EMBL/GenBank/DDBJ whole genome shotgun (WGS) entry which is preliminary data.</text>
</comment>
<dbReference type="GO" id="GO:0008270">
    <property type="term" value="F:zinc ion binding"/>
    <property type="evidence" value="ECO:0007669"/>
    <property type="project" value="UniProtKB-KW"/>
</dbReference>
<feature type="compositionally biased region" description="Polar residues" evidence="6">
    <location>
        <begin position="205"/>
        <end position="216"/>
    </location>
</feature>
<dbReference type="InterPro" id="IPR052035">
    <property type="entry name" value="ZnF_BED_domain_contain"/>
</dbReference>
<evidence type="ECO:0000256" key="3">
    <source>
        <dbReference type="ARBA" id="ARBA00022771"/>
    </source>
</evidence>
<evidence type="ECO:0000256" key="7">
    <source>
        <dbReference type="SAM" id="SignalP"/>
    </source>
</evidence>
<dbReference type="PANTHER" id="PTHR46481:SF10">
    <property type="entry name" value="ZINC FINGER BED DOMAIN-CONTAINING PROTEIN 39"/>
    <property type="match status" value="1"/>
</dbReference>
<dbReference type="InterPro" id="IPR008906">
    <property type="entry name" value="HATC_C_dom"/>
</dbReference>
<comment type="subcellular location">
    <subcellularLocation>
        <location evidence="1">Nucleus</location>
    </subcellularLocation>
</comment>
<evidence type="ECO:0000256" key="1">
    <source>
        <dbReference type="ARBA" id="ARBA00004123"/>
    </source>
</evidence>
<keyword evidence="2" id="KW-0479">Metal-binding</keyword>
<evidence type="ECO:0000256" key="5">
    <source>
        <dbReference type="ARBA" id="ARBA00023242"/>
    </source>
</evidence>
<feature type="domain" description="HAT C-terminal dimerisation" evidence="8">
    <location>
        <begin position="257"/>
        <end position="333"/>
    </location>
</feature>
<dbReference type="PANTHER" id="PTHR46481">
    <property type="entry name" value="ZINC FINGER BED DOMAIN-CONTAINING PROTEIN 4"/>
    <property type="match status" value="1"/>
</dbReference>
<dbReference type="EMBL" id="JH668338">
    <property type="protein sequence ID" value="KAG6446892.1"/>
    <property type="molecule type" value="Genomic_DNA"/>
</dbReference>
<organism evidence="9 10">
    <name type="scientific">Manduca sexta</name>
    <name type="common">Tobacco hawkmoth</name>
    <name type="synonym">Tobacco hornworm</name>
    <dbReference type="NCBI Taxonomy" id="7130"/>
    <lineage>
        <taxon>Eukaryota</taxon>
        <taxon>Metazoa</taxon>
        <taxon>Ecdysozoa</taxon>
        <taxon>Arthropoda</taxon>
        <taxon>Hexapoda</taxon>
        <taxon>Insecta</taxon>
        <taxon>Pterygota</taxon>
        <taxon>Neoptera</taxon>
        <taxon>Endopterygota</taxon>
        <taxon>Lepidoptera</taxon>
        <taxon>Glossata</taxon>
        <taxon>Ditrysia</taxon>
        <taxon>Bombycoidea</taxon>
        <taxon>Sphingidae</taxon>
        <taxon>Sphinginae</taxon>
        <taxon>Sphingini</taxon>
        <taxon>Manduca</taxon>
    </lineage>
</organism>
<name>A0A921YWH1_MANSE</name>
<keyword evidence="5" id="KW-0539">Nucleus</keyword>
<reference evidence="9" key="2">
    <citation type="submission" date="2020-12" db="EMBL/GenBank/DDBJ databases">
        <authorList>
            <person name="Kanost M."/>
        </authorList>
    </citation>
    <scope>NUCLEOTIDE SEQUENCE</scope>
</reference>
<reference evidence="9" key="1">
    <citation type="journal article" date="2016" name="Insect Biochem. Mol. Biol.">
        <title>Multifaceted biological insights from a draft genome sequence of the tobacco hornworm moth, Manduca sexta.</title>
        <authorList>
            <person name="Kanost M.R."/>
            <person name="Arrese E.L."/>
            <person name="Cao X."/>
            <person name="Chen Y.R."/>
            <person name="Chellapilla S."/>
            <person name="Goldsmith M.R."/>
            <person name="Grosse-Wilde E."/>
            <person name="Heckel D.G."/>
            <person name="Herndon N."/>
            <person name="Jiang H."/>
            <person name="Papanicolaou A."/>
            <person name="Qu J."/>
            <person name="Soulages J.L."/>
            <person name="Vogel H."/>
            <person name="Walters J."/>
            <person name="Waterhouse R.M."/>
            <person name="Ahn S.J."/>
            <person name="Almeida F.C."/>
            <person name="An C."/>
            <person name="Aqrawi P."/>
            <person name="Bretschneider A."/>
            <person name="Bryant W.B."/>
            <person name="Bucks S."/>
            <person name="Chao H."/>
            <person name="Chevignon G."/>
            <person name="Christen J.M."/>
            <person name="Clarke D.F."/>
            <person name="Dittmer N.T."/>
            <person name="Ferguson L.C.F."/>
            <person name="Garavelou S."/>
            <person name="Gordon K.H.J."/>
            <person name="Gunaratna R.T."/>
            <person name="Han Y."/>
            <person name="Hauser F."/>
            <person name="He Y."/>
            <person name="Heidel-Fischer H."/>
            <person name="Hirsh A."/>
            <person name="Hu Y."/>
            <person name="Jiang H."/>
            <person name="Kalra D."/>
            <person name="Klinner C."/>
            <person name="Konig C."/>
            <person name="Kovar C."/>
            <person name="Kroll A.R."/>
            <person name="Kuwar S.S."/>
            <person name="Lee S.L."/>
            <person name="Lehman R."/>
            <person name="Li K."/>
            <person name="Li Z."/>
            <person name="Liang H."/>
            <person name="Lovelace S."/>
            <person name="Lu Z."/>
            <person name="Mansfield J.H."/>
            <person name="McCulloch K.J."/>
            <person name="Mathew T."/>
            <person name="Morton B."/>
            <person name="Muzny D.M."/>
            <person name="Neunemann D."/>
            <person name="Ongeri F."/>
            <person name="Pauchet Y."/>
            <person name="Pu L.L."/>
            <person name="Pyrousis I."/>
            <person name="Rao X.J."/>
            <person name="Redding A."/>
            <person name="Roesel C."/>
            <person name="Sanchez-Gracia A."/>
            <person name="Schaack S."/>
            <person name="Shukla A."/>
            <person name="Tetreau G."/>
            <person name="Wang Y."/>
            <person name="Xiong G.H."/>
            <person name="Traut W."/>
            <person name="Walsh T.K."/>
            <person name="Worley K.C."/>
            <person name="Wu D."/>
            <person name="Wu W."/>
            <person name="Wu Y.Q."/>
            <person name="Zhang X."/>
            <person name="Zou Z."/>
            <person name="Zucker H."/>
            <person name="Briscoe A.D."/>
            <person name="Burmester T."/>
            <person name="Clem R.J."/>
            <person name="Feyereisen R."/>
            <person name="Grimmelikhuijzen C.J.P."/>
            <person name="Hamodrakas S.J."/>
            <person name="Hansson B.S."/>
            <person name="Huguet E."/>
            <person name="Jermiin L.S."/>
            <person name="Lan Q."/>
            <person name="Lehman H.K."/>
            <person name="Lorenzen M."/>
            <person name="Merzendorfer H."/>
            <person name="Michalopoulos I."/>
            <person name="Morton D.B."/>
            <person name="Muthukrishnan S."/>
            <person name="Oakeshott J.G."/>
            <person name="Palmer W."/>
            <person name="Park Y."/>
            <person name="Passarelli A.L."/>
            <person name="Rozas J."/>
            <person name="Schwartz L.M."/>
            <person name="Smith W."/>
            <person name="Southgate A."/>
            <person name="Vilcinskas A."/>
            <person name="Vogt R."/>
            <person name="Wang P."/>
            <person name="Werren J."/>
            <person name="Yu X.Q."/>
            <person name="Zhou J.J."/>
            <person name="Brown S.J."/>
            <person name="Scherer S.E."/>
            <person name="Richards S."/>
            <person name="Blissard G.W."/>
        </authorList>
    </citation>
    <scope>NUCLEOTIDE SEQUENCE</scope>
</reference>
<evidence type="ECO:0000313" key="9">
    <source>
        <dbReference type="EMBL" id="KAG6446892.1"/>
    </source>
</evidence>
<accession>A0A921YWH1</accession>
<evidence type="ECO:0000259" key="8">
    <source>
        <dbReference type="Pfam" id="PF05699"/>
    </source>
</evidence>
<keyword evidence="3" id="KW-0863">Zinc-finger</keyword>
<evidence type="ECO:0000313" key="10">
    <source>
        <dbReference type="Proteomes" id="UP000791440"/>
    </source>
</evidence>
<dbReference type="AlphaFoldDB" id="A0A921YWH1"/>
<protein>
    <recommendedName>
        <fullName evidence="8">HAT C-terminal dimerisation domain-containing protein</fullName>
    </recommendedName>
</protein>
<sequence>MVRFNVQVFCKLVSVHRLLLLIVPMPSPSSVNEQIDRPCSLLPVQEVDNNLASSKTLHSDNFSPILDSNRRTRPWILVEKLITLLQPFEEITRELSAANVSLSSVIPLLATLEKVIDEYDASDECIRNTILVLKQEMRHRFSHLENDILFATATFIDPRYKTKFFKNLSTKHQVIKNILDSLGDEDLSLPSCSKPKRPKIRNQDNENLGSSTSLSEKSVTLKETMKMMTDSSESEEELDNDIPNPLEVLIKKIINEYVLDKRIENEEDPLLWWKVNSNKYGILSPVAREYLVTPPTSVPSERVFSGAGLLYTPHRNRLHGERASKLLFLKFNIPLLQFNY</sequence>
<keyword evidence="7" id="KW-0732">Signal</keyword>
<gene>
    <name evidence="9" type="ORF">O3G_MSEX004655</name>
</gene>
<dbReference type="GO" id="GO:0005634">
    <property type="term" value="C:nucleus"/>
    <property type="evidence" value="ECO:0007669"/>
    <property type="project" value="UniProtKB-SubCell"/>
</dbReference>
<feature type="signal peptide" evidence="7">
    <location>
        <begin position="1"/>
        <end position="20"/>
    </location>
</feature>
<evidence type="ECO:0000256" key="6">
    <source>
        <dbReference type="SAM" id="MobiDB-lite"/>
    </source>
</evidence>
<keyword evidence="10" id="KW-1185">Reference proteome</keyword>
<evidence type="ECO:0000256" key="2">
    <source>
        <dbReference type="ARBA" id="ARBA00022723"/>
    </source>
</evidence>
<dbReference type="Pfam" id="PF05699">
    <property type="entry name" value="Dimer_Tnp_hAT"/>
    <property type="match status" value="1"/>
</dbReference>
<proteinExistence type="predicted"/>
<dbReference type="Proteomes" id="UP000791440">
    <property type="component" value="Unassembled WGS sequence"/>
</dbReference>